<evidence type="ECO:0000313" key="1">
    <source>
        <dbReference type="EMBL" id="KAK4360809.1"/>
    </source>
</evidence>
<proteinExistence type="predicted"/>
<comment type="caution">
    <text evidence="1">The sequence shown here is derived from an EMBL/GenBank/DDBJ whole genome shotgun (WGS) entry which is preliminary data.</text>
</comment>
<name>A0AAE1RXY2_9SOLA</name>
<gene>
    <name evidence="1" type="ORF">RND71_019761</name>
</gene>
<dbReference type="EMBL" id="JAVYJV010000010">
    <property type="protein sequence ID" value="KAK4360809.1"/>
    <property type="molecule type" value="Genomic_DNA"/>
</dbReference>
<accession>A0AAE1RXY2</accession>
<dbReference type="Proteomes" id="UP001291623">
    <property type="component" value="Unassembled WGS sequence"/>
</dbReference>
<evidence type="ECO:0000313" key="2">
    <source>
        <dbReference type="Proteomes" id="UP001291623"/>
    </source>
</evidence>
<protein>
    <submittedName>
        <fullName evidence="1">Uncharacterized protein</fullName>
    </submittedName>
</protein>
<sequence>MEWEHELLIWTWTILTLQASFWVELGPRSILYGFLATTTTLPFCYNEAPMESQSLFLFTRQVKNKCLFDNLVMFIFLASEMQLCVSLHCIL</sequence>
<dbReference type="AlphaFoldDB" id="A0AAE1RXY2"/>
<reference evidence="1" key="1">
    <citation type="submission" date="2023-12" db="EMBL/GenBank/DDBJ databases">
        <title>Genome assembly of Anisodus tanguticus.</title>
        <authorList>
            <person name="Wang Y.-J."/>
        </authorList>
    </citation>
    <scope>NUCLEOTIDE SEQUENCE</scope>
    <source>
        <strain evidence="1">KB-2021</strain>
        <tissue evidence="1">Leaf</tissue>
    </source>
</reference>
<organism evidence="1 2">
    <name type="scientific">Anisodus tanguticus</name>
    <dbReference type="NCBI Taxonomy" id="243964"/>
    <lineage>
        <taxon>Eukaryota</taxon>
        <taxon>Viridiplantae</taxon>
        <taxon>Streptophyta</taxon>
        <taxon>Embryophyta</taxon>
        <taxon>Tracheophyta</taxon>
        <taxon>Spermatophyta</taxon>
        <taxon>Magnoliopsida</taxon>
        <taxon>eudicotyledons</taxon>
        <taxon>Gunneridae</taxon>
        <taxon>Pentapetalae</taxon>
        <taxon>asterids</taxon>
        <taxon>lamiids</taxon>
        <taxon>Solanales</taxon>
        <taxon>Solanaceae</taxon>
        <taxon>Solanoideae</taxon>
        <taxon>Hyoscyameae</taxon>
        <taxon>Anisodus</taxon>
    </lineage>
</organism>
<keyword evidence="2" id="KW-1185">Reference proteome</keyword>